<dbReference type="Proteomes" id="UP000001857">
    <property type="component" value="Chromosome II"/>
</dbReference>
<evidence type="ECO:0000313" key="2">
    <source>
        <dbReference type="EMBL" id="ACH63798.1"/>
    </source>
</evidence>
<keyword evidence="1" id="KW-1133">Transmembrane helix</keyword>
<feature type="transmembrane region" description="Helical" evidence="1">
    <location>
        <begin position="17"/>
        <end position="37"/>
    </location>
</feature>
<keyword evidence="1" id="KW-0472">Membrane</keyword>
<dbReference type="HOGENOM" id="CLU_212857_0_0_6"/>
<dbReference type="AlphaFoldDB" id="B5EU47"/>
<evidence type="ECO:0000256" key="1">
    <source>
        <dbReference type="SAM" id="Phobius"/>
    </source>
</evidence>
<name>B5EU47_ALIFM</name>
<reference evidence="2 3" key="2">
    <citation type="journal article" date="2009" name="Nature">
        <title>A single regulatory gene is sufficient to alter bacterial host range.</title>
        <authorList>
            <person name="Mandel M.J."/>
            <person name="Wollenberg M.S."/>
            <person name="Stabb E.V."/>
            <person name="Visick K.L."/>
            <person name="Ruby E.G."/>
        </authorList>
    </citation>
    <scope>NUCLEOTIDE SEQUENCE [LARGE SCALE GENOMIC DNA]</scope>
    <source>
        <strain evidence="2 3">MJ11</strain>
    </source>
</reference>
<evidence type="ECO:0000313" key="3">
    <source>
        <dbReference type="Proteomes" id="UP000001857"/>
    </source>
</evidence>
<gene>
    <name evidence="2" type="ordered locus">VFMJ11_A0666</name>
</gene>
<dbReference type="EMBL" id="CP001133">
    <property type="protein sequence ID" value="ACH63798.1"/>
    <property type="molecule type" value="Genomic_DNA"/>
</dbReference>
<proteinExistence type="predicted"/>
<organism evidence="2 3">
    <name type="scientific">Aliivibrio fischeri (strain MJ11)</name>
    <name type="common">Vibrio fischeri</name>
    <dbReference type="NCBI Taxonomy" id="388396"/>
    <lineage>
        <taxon>Bacteria</taxon>
        <taxon>Pseudomonadati</taxon>
        <taxon>Pseudomonadota</taxon>
        <taxon>Gammaproteobacteria</taxon>
        <taxon>Vibrionales</taxon>
        <taxon>Vibrionaceae</taxon>
        <taxon>Aliivibrio</taxon>
    </lineage>
</organism>
<keyword evidence="1" id="KW-0812">Transmembrane</keyword>
<dbReference type="KEGG" id="vfm:VFMJ11_A0666"/>
<sequence>MIKIGESRHLTNASTRFATFGILGFFWFTVLSGKLKLNLHGSKRVMQALCLFLDK</sequence>
<reference evidence="3" key="1">
    <citation type="submission" date="2008-08" db="EMBL/GenBank/DDBJ databases">
        <title>Complete sequence of Vibrio fischeri strain MJ11.</title>
        <authorList>
            <person name="Mandel M.J."/>
            <person name="Stabb E.V."/>
            <person name="Ruby E.G."/>
            <person name="Ferriera S."/>
            <person name="Johnson J."/>
            <person name="Kravitz S."/>
            <person name="Beeson K."/>
            <person name="Sutton G."/>
            <person name="Rogers Y.-H."/>
            <person name="Friedman R."/>
            <person name="Frazier M."/>
            <person name="Venter J.C."/>
        </authorList>
    </citation>
    <scope>NUCLEOTIDE SEQUENCE [LARGE SCALE GENOMIC DNA]</scope>
    <source>
        <strain evidence="3">MJ11</strain>
    </source>
</reference>
<protein>
    <submittedName>
        <fullName evidence="2">Uncharacterized protein</fullName>
    </submittedName>
</protein>
<accession>B5EU47</accession>